<dbReference type="EMBL" id="JARHUD010000005">
    <property type="protein sequence ID" value="MDF2096313.1"/>
    <property type="molecule type" value="Genomic_DNA"/>
</dbReference>
<keyword evidence="9" id="KW-1185">Reference proteome</keyword>
<evidence type="ECO:0000256" key="3">
    <source>
        <dbReference type="ARBA" id="ARBA00022692"/>
    </source>
</evidence>
<evidence type="ECO:0000256" key="6">
    <source>
        <dbReference type="SAM" id="Phobius"/>
    </source>
</evidence>
<protein>
    <submittedName>
        <fullName evidence="8">DMT family transporter</fullName>
    </submittedName>
</protein>
<dbReference type="InterPro" id="IPR000620">
    <property type="entry name" value="EamA_dom"/>
</dbReference>
<keyword evidence="5 6" id="KW-0472">Membrane</keyword>
<proteinExistence type="inferred from homology"/>
<evidence type="ECO:0000256" key="2">
    <source>
        <dbReference type="ARBA" id="ARBA00007362"/>
    </source>
</evidence>
<comment type="caution">
    <text evidence="8">The sequence shown here is derived from an EMBL/GenBank/DDBJ whole genome shotgun (WGS) entry which is preliminary data.</text>
</comment>
<dbReference type="PANTHER" id="PTHR32322:SF2">
    <property type="entry name" value="EAMA DOMAIN-CONTAINING PROTEIN"/>
    <property type="match status" value="1"/>
</dbReference>
<dbReference type="InterPro" id="IPR050638">
    <property type="entry name" value="AA-Vitamin_Transporters"/>
</dbReference>
<dbReference type="SUPFAM" id="SSF103481">
    <property type="entry name" value="Multidrug resistance efflux transporter EmrE"/>
    <property type="match status" value="2"/>
</dbReference>
<feature type="transmembrane region" description="Helical" evidence="6">
    <location>
        <begin position="211"/>
        <end position="230"/>
    </location>
</feature>
<feature type="transmembrane region" description="Helical" evidence="6">
    <location>
        <begin position="265"/>
        <end position="282"/>
    </location>
</feature>
<feature type="transmembrane region" description="Helical" evidence="6">
    <location>
        <begin position="123"/>
        <end position="140"/>
    </location>
</feature>
<evidence type="ECO:0000256" key="4">
    <source>
        <dbReference type="ARBA" id="ARBA00022989"/>
    </source>
</evidence>
<accession>A0ABT5YMW7</accession>
<evidence type="ECO:0000256" key="1">
    <source>
        <dbReference type="ARBA" id="ARBA00004141"/>
    </source>
</evidence>
<dbReference type="Proteomes" id="UP001215503">
    <property type="component" value="Unassembled WGS sequence"/>
</dbReference>
<organism evidence="8 9">
    <name type="scientific">Aquibaculum arenosum</name>
    <dbReference type="NCBI Taxonomy" id="3032591"/>
    <lineage>
        <taxon>Bacteria</taxon>
        <taxon>Pseudomonadati</taxon>
        <taxon>Pseudomonadota</taxon>
        <taxon>Alphaproteobacteria</taxon>
        <taxon>Rhodospirillales</taxon>
        <taxon>Rhodovibrionaceae</taxon>
        <taxon>Aquibaculum</taxon>
    </lineage>
</organism>
<dbReference type="RefSeq" id="WP_275822600.1">
    <property type="nucleotide sequence ID" value="NZ_JARHUD010000005.1"/>
</dbReference>
<sequence>MRDTATTGRLLALAAAAALGGTTPFARLAYDAGTTPKTLLAVRFIVAILVFGVALRLLGRPLWPTRSDVPAFIAAGLALSGLTIGYLLSIAYIPVGLAALLLYTFPLLVAAATPFIDGVRLTGAQWLAFLLAFVGLAGALGPDLGALDPRGVALALMAACSMATLLFLVRHLTRRHDPLTVLFNGNLMGLLFMSLLLVTEGPVISDTTFGLSMLTVAALLYLAGIGLSFLAVKAGGPAETAMFLNLEPVMAILLAMLLLGERLTALQATGVFLVVLAIYLAGRKQRAL</sequence>
<comment type="similarity">
    <text evidence="2">Belongs to the EamA transporter family.</text>
</comment>
<reference evidence="8 9" key="1">
    <citation type="submission" date="2023-03" db="EMBL/GenBank/DDBJ databases">
        <title>Fodinicurvata sp. CAU 1616 isolated from sea sendiment.</title>
        <authorList>
            <person name="Kim W."/>
        </authorList>
    </citation>
    <scope>NUCLEOTIDE SEQUENCE [LARGE SCALE GENOMIC DNA]</scope>
    <source>
        <strain evidence="8 9">CAU 1616</strain>
    </source>
</reference>
<feature type="transmembrane region" description="Helical" evidence="6">
    <location>
        <begin position="152"/>
        <end position="169"/>
    </location>
</feature>
<feature type="domain" description="EamA" evidence="7">
    <location>
        <begin position="7"/>
        <end position="138"/>
    </location>
</feature>
<evidence type="ECO:0000259" key="7">
    <source>
        <dbReference type="Pfam" id="PF00892"/>
    </source>
</evidence>
<dbReference type="InterPro" id="IPR037185">
    <property type="entry name" value="EmrE-like"/>
</dbReference>
<gene>
    <name evidence="8" type="ORF">P2G67_10030</name>
</gene>
<feature type="transmembrane region" description="Helical" evidence="6">
    <location>
        <begin position="242"/>
        <end position="259"/>
    </location>
</feature>
<dbReference type="PANTHER" id="PTHR32322">
    <property type="entry name" value="INNER MEMBRANE TRANSPORTER"/>
    <property type="match status" value="1"/>
</dbReference>
<feature type="domain" description="EamA" evidence="7">
    <location>
        <begin position="150"/>
        <end position="281"/>
    </location>
</feature>
<evidence type="ECO:0000313" key="9">
    <source>
        <dbReference type="Proteomes" id="UP001215503"/>
    </source>
</evidence>
<keyword evidence="3 6" id="KW-0812">Transmembrane</keyword>
<feature type="transmembrane region" description="Helical" evidence="6">
    <location>
        <begin position="97"/>
        <end position="116"/>
    </location>
</feature>
<feature type="transmembrane region" description="Helical" evidence="6">
    <location>
        <begin position="181"/>
        <end position="199"/>
    </location>
</feature>
<evidence type="ECO:0000313" key="8">
    <source>
        <dbReference type="EMBL" id="MDF2096313.1"/>
    </source>
</evidence>
<comment type="subcellular location">
    <subcellularLocation>
        <location evidence="1">Membrane</location>
        <topology evidence="1">Multi-pass membrane protein</topology>
    </subcellularLocation>
</comment>
<feature type="transmembrane region" description="Helical" evidence="6">
    <location>
        <begin position="39"/>
        <end position="59"/>
    </location>
</feature>
<dbReference type="Pfam" id="PF00892">
    <property type="entry name" value="EamA"/>
    <property type="match status" value="2"/>
</dbReference>
<name>A0ABT5YMW7_9PROT</name>
<keyword evidence="4 6" id="KW-1133">Transmembrane helix</keyword>
<evidence type="ECO:0000256" key="5">
    <source>
        <dbReference type="ARBA" id="ARBA00023136"/>
    </source>
</evidence>
<feature type="transmembrane region" description="Helical" evidence="6">
    <location>
        <begin position="71"/>
        <end position="91"/>
    </location>
</feature>